<evidence type="ECO:0000313" key="2">
    <source>
        <dbReference type="Proteomes" id="UP001298424"/>
    </source>
</evidence>
<dbReference type="EMBL" id="JAKOOW010000033">
    <property type="protein sequence ID" value="MCG6504728.1"/>
    <property type="molecule type" value="Genomic_DNA"/>
</dbReference>
<accession>A0ABS9NPL3</accession>
<proteinExistence type="predicted"/>
<sequence length="100" mass="11205">MHNPYAEADARHERQLDAALAAELAAIANAEYWLADCEATASILKAEFVGNCDENNPPQIEHWHEWLLDETRRISQKAEDAMRLLIAGGAPFTTLNFLID</sequence>
<reference evidence="1 2" key="1">
    <citation type="submission" date="2022-02" db="EMBL/GenBank/DDBJ databases">
        <title>Genome sequence data of Kingella unionensis sp. nov. strain CICC 24913 (CCUG 75125).</title>
        <authorList>
            <person name="Xiao M."/>
        </authorList>
    </citation>
    <scope>NUCLEOTIDE SEQUENCE [LARGE SCALE GENOMIC DNA]</scope>
    <source>
        <strain evidence="1 2">CICC 24913</strain>
    </source>
</reference>
<name>A0ABS9NPL3_9NEIS</name>
<protein>
    <submittedName>
        <fullName evidence="1">Uncharacterized protein</fullName>
    </submittedName>
</protein>
<gene>
    <name evidence="1" type="ORF">MB824_09485</name>
</gene>
<evidence type="ECO:0000313" key="1">
    <source>
        <dbReference type="EMBL" id="MCG6504728.1"/>
    </source>
</evidence>
<dbReference type="Proteomes" id="UP001298424">
    <property type="component" value="Unassembled WGS sequence"/>
</dbReference>
<dbReference type="RefSeq" id="WP_238748260.1">
    <property type="nucleotide sequence ID" value="NZ_JAKOOW010000033.1"/>
</dbReference>
<comment type="caution">
    <text evidence="1">The sequence shown here is derived from an EMBL/GenBank/DDBJ whole genome shotgun (WGS) entry which is preliminary data.</text>
</comment>
<organism evidence="1 2">
    <name type="scientific">Kingella pumchi</name>
    <dbReference type="NCBI Taxonomy" id="2779506"/>
    <lineage>
        <taxon>Bacteria</taxon>
        <taxon>Pseudomonadati</taxon>
        <taxon>Pseudomonadota</taxon>
        <taxon>Betaproteobacteria</taxon>
        <taxon>Neisseriales</taxon>
        <taxon>Neisseriaceae</taxon>
        <taxon>Kingella</taxon>
    </lineage>
</organism>
<keyword evidence="2" id="KW-1185">Reference proteome</keyword>